<dbReference type="PROSITE" id="PS51192">
    <property type="entry name" value="HELICASE_ATP_BIND_1"/>
    <property type="match status" value="1"/>
</dbReference>
<keyword evidence="4 13" id="KW-0227">DNA damage</keyword>
<organism evidence="17 18">
    <name type="scientific">Candidatus Thermofonsia Clade 3 bacterium</name>
    <dbReference type="NCBI Taxonomy" id="2364212"/>
    <lineage>
        <taxon>Bacteria</taxon>
        <taxon>Bacillati</taxon>
        <taxon>Chloroflexota</taxon>
        <taxon>Candidatus Thermofontia</taxon>
        <taxon>Candidatus Thermofonsia Clade 3</taxon>
    </lineage>
</organism>
<evidence type="ECO:0000256" key="8">
    <source>
        <dbReference type="ARBA" id="ARBA00023125"/>
    </source>
</evidence>
<dbReference type="InterPro" id="IPR041471">
    <property type="entry name" value="UvrB_inter"/>
</dbReference>
<comment type="function">
    <text evidence="13">Couples transcription and DNA repair by recognizing RNA polymerase (RNAP) stalled at DNA lesions. Mediates ATP-dependent release of RNAP and its truncated transcript from the DNA, and recruitment of nucleotide excision repair machinery to the damaged site.</text>
</comment>
<evidence type="ECO:0000256" key="1">
    <source>
        <dbReference type="ARBA" id="ARBA00004496"/>
    </source>
</evidence>
<name>A0A2M8QCA4_9CHLR</name>
<keyword evidence="3 13" id="KW-0547">Nucleotide-binding</keyword>
<dbReference type="PROSITE" id="PS51194">
    <property type="entry name" value="HELICASE_CTER"/>
    <property type="match status" value="1"/>
</dbReference>
<dbReference type="SUPFAM" id="SSF143517">
    <property type="entry name" value="TRCF domain-like"/>
    <property type="match status" value="1"/>
</dbReference>
<evidence type="ECO:0000259" key="15">
    <source>
        <dbReference type="PROSITE" id="PS51192"/>
    </source>
</evidence>
<sequence length="1178" mass="130392">MPLRGLTEVIAHASALEVLAAEIGSGRAPVSLGLPRAARPFVLAALQRHLQRPIVYVTSSVESSRIATDALSNLSDAPPLHFAEPNTAFYDSVAPVREVIAQRSVVLATLSLRADHRPPLIVTSPRALMHPVLPPAAFAQNTRVIRRDAAIHLESALEHWVKIGYEGEPVVERIGAFSRRGGIVDVWSPAHPLPVRIELFGDIADSIRAFDPGTQRSSESLTQIVIAPLEIAEIGSRQPETRHQPPSGKLSSLLDYLDDRALLVIDDEEALREAWRTLEEKAQRERETLAESGMTVDARAPYISWDEFTTARVRVQTLVLGQSEAGTLSAHPLARQFVNPPHFAAQITPLLDYLKTQHSADDSIKTVVVSRQAARLAELWSERHAAIAAQTALDEPPSGALTFISAALPAGFIWRPEAEGQARGRTTTFILLTDGEIYGYVRPEWFLRTRARKAAPEKAFADWQPGDAVVHEDYGIGIYRGLVRLTVNTGTATQPVEGEREYLLLEYADGDRLYVPLHQLDRVSRYVGSDDARPPLDKLGSGQWERAKQKARGAAAELARDLLQLYAERELARRPPFSKDTPWQIEMESAFPFIETDDQLQAIRAVKADMERPQPMDRLVVGDVGFGKTEVALRAAFKAVQDGKQVAVLVPTTVLAQQHWNTFTQRLAPYPIRIEMLSRFRTSAEKRAVLQGLRDGTVDIVIGTHALLSQEVQFNDLGLLVIDEEHRFGVAAKEKLKRLRTQVDVLTLTATPIPRTLYLGLSGVRAISRIETPPAERLPIISFIGPWDDAIVQQAIRRELDREGQVFFVHNRVQTIHLVEQKLRRLTPEANIAVAHGQMSERELAQVMARFAEGGAGADRIDVLLCTNIIESGLDIPNANTIIVDHADQFGLAELYQLRGRVGRSTIQAYAYFLHARQSPMTPEARERLATLRETAGLGAGYSIALRDLEMRGAGELLGAKQSGHIAAIGFDLYTRLLANQVQMLRAMRDGAPLPPPEPKAVTIDLPLTVGLPESYIGDAALRVQLYRRAASLNSEEEIRAFEAELEDRFGRLPPAARNLTYQLRLKLLAHALDAQSITTDGDRFIIRAEAIGRMDARHVRRLIGEDALIGRMQVTFRRYGTPEQWKQRLMDVLRRLTEIKATLPPAPTRPKQSAHSGLAALATPAGARLPPLTQDHG</sequence>
<evidence type="ECO:0000256" key="12">
    <source>
        <dbReference type="ARBA" id="ARBA00070128"/>
    </source>
</evidence>
<dbReference type="HAMAP" id="MF_00969">
    <property type="entry name" value="TRCF"/>
    <property type="match status" value="1"/>
</dbReference>
<dbReference type="Gene3D" id="3.30.2060.10">
    <property type="entry name" value="Penicillin-binding protein 1b domain"/>
    <property type="match status" value="1"/>
</dbReference>
<dbReference type="Pfam" id="PF03461">
    <property type="entry name" value="TRCF"/>
    <property type="match status" value="1"/>
</dbReference>
<dbReference type="Proteomes" id="UP000230790">
    <property type="component" value="Unassembled WGS sequence"/>
</dbReference>
<comment type="similarity">
    <text evidence="11 13">In the C-terminal section; belongs to the helicase family. RecG subfamily.</text>
</comment>
<dbReference type="GO" id="GO:0003684">
    <property type="term" value="F:damaged DNA binding"/>
    <property type="evidence" value="ECO:0007669"/>
    <property type="project" value="InterPro"/>
</dbReference>
<comment type="subcellular location">
    <subcellularLocation>
        <location evidence="1 13">Cytoplasm</location>
    </subcellularLocation>
</comment>
<dbReference type="InterPro" id="IPR011545">
    <property type="entry name" value="DEAD/DEAH_box_helicase_dom"/>
</dbReference>
<feature type="region of interest" description="Disordered" evidence="14">
    <location>
        <begin position="1144"/>
        <end position="1178"/>
    </location>
</feature>
<keyword evidence="5 13" id="KW-0378">Hydrolase</keyword>
<dbReference type="Pfam" id="PF02559">
    <property type="entry name" value="CarD_TRCF_RID"/>
    <property type="match status" value="1"/>
</dbReference>
<dbReference type="PANTHER" id="PTHR47964:SF1">
    <property type="entry name" value="ATP-DEPENDENT DNA HELICASE HOMOLOG RECG, CHLOROPLASTIC"/>
    <property type="match status" value="1"/>
</dbReference>
<dbReference type="Pfam" id="PF17757">
    <property type="entry name" value="UvrB_inter"/>
    <property type="match status" value="1"/>
</dbReference>
<reference evidence="17 18" key="1">
    <citation type="submission" date="2017-11" db="EMBL/GenBank/DDBJ databases">
        <title>Evolution of Phototrophy in the Chloroflexi Phylum Driven by Horizontal Gene Transfer.</title>
        <authorList>
            <person name="Ward L.M."/>
            <person name="Hemp J."/>
            <person name="Shih P.M."/>
            <person name="Mcglynn S.E."/>
            <person name="Fischer W."/>
        </authorList>
    </citation>
    <scope>NUCLEOTIDE SEQUENCE [LARGE SCALE GENOMIC DNA]</scope>
    <source>
        <strain evidence="17">JP3_7</strain>
    </source>
</reference>
<evidence type="ECO:0000256" key="2">
    <source>
        <dbReference type="ARBA" id="ARBA00022490"/>
    </source>
</evidence>
<dbReference type="CDD" id="cd17991">
    <property type="entry name" value="DEXHc_TRCF"/>
    <property type="match status" value="1"/>
</dbReference>
<dbReference type="SUPFAM" id="SSF141259">
    <property type="entry name" value="CarD-like"/>
    <property type="match status" value="1"/>
</dbReference>
<protein>
    <recommendedName>
        <fullName evidence="12 13">Transcription-repair-coupling factor</fullName>
        <shortName evidence="13">TRCF</shortName>
        <ecNumber evidence="13">3.6.4.-</ecNumber>
    </recommendedName>
</protein>
<evidence type="ECO:0000256" key="9">
    <source>
        <dbReference type="ARBA" id="ARBA00023204"/>
    </source>
</evidence>
<gene>
    <name evidence="13 17" type="primary">mfd</name>
    <name evidence="17" type="ORF">CUN48_08785</name>
</gene>
<dbReference type="InterPro" id="IPR036101">
    <property type="entry name" value="CarD-like/TRCF_RID_sf"/>
</dbReference>
<dbReference type="Gene3D" id="3.90.1150.50">
    <property type="entry name" value="Transcription-repair-coupling factor, D7 domain"/>
    <property type="match status" value="1"/>
</dbReference>
<evidence type="ECO:0000256" key="5">
    <source>
        <dbReference type="ARBA" id="ARBA00022801"/>
    </source>
</evidence>
<feature type="domain" description="Helicase C-terminal" evidence="16">
    <location>
        <begin position="795"/>
        <end position="952"/>
    </location>
</feature>
<dbReference type="Gene3D" id="2.40.10.170">
    <property type="match status" value="1"/>
</dbReference>
<dbReference type="AlphaFoldDB" id="A0A2M8QCA4"/>
<evidence type="ECO:0000259" key="16">
    <source>
        <dbReference type="PROSITE" id="PS51194"/>
    </source>
</evidence>
<feature type="domain" description="Helicase ATP-binding" evidence="15">
    <location>
        <begin position="609"/>
        <end position="770"/>
    </location>
</feature>
<proteinExistence type="inferred from homology"/>
<evidence type="ECO:0000256" key="14">
    <source>
        <dbReference type="SAM" id="MobiDB-lite"/>
    </source>
</evidence>
<keyword evidence="9 13" id="KW-0234">DNA repair</keyword>
<evidence type="ECO:0000256" key="13">
    <source>
        <dbReference type="HAMAP-Rule" id="MF_00969"/>
    </source>
</evidence>
<dbReference type="InterPro" id="IPR005118">
    <property type="entry name" value="TRCF_C"/>
</dbReference>
<dbReference type="PANTHER" id="PTHR47964">
    <property type="entry name" value="ATP-DEPENDENT DNA HELICASE HOMOLOG RECG, CHLOROPLASTIC"/>
    <property type="match status" value="1"/>
</dbReference>
<dbReference type="SMART" id="SM01058">
    <property type="entry name" value="CarD_TRCF"/>
    <property type="match status" value="1"/>
</dbReference>
<accession>A0A2M8QCA4</accession>
<evidence type="ECO:0000256" key="10">
    <source>
        <dbReference type="ARBA" id="ARBA00061104"/>
    </source>
</evidence>
<keyword evidence="6" id="KW-0347">Helicase</keyword>
<dbReference type="GO" id="GO:0005737">
    <property type="term" value="C:cytoplasm"/>
    <property type="evidence" value="ECO:0007669"/>
    <property type="project" value="UniProtKB-SubCell"/>
</dbReference>
<dbReference type="InterPro" id="IPR004576">
    <property type="entry name" value="Mfd"/>
</dbReference>
<keyword evidence="2 13" id="KW-0963">Cytoplasm</keyword>
<dbReference type="SMART" id="SM00487">
    <property type="entry name" value="DEXDc"/>
    <property type="match status" value="1"/>
</dbReference>
<dbReference type="EC" id="3.6.4.-" evidence="13"/>
<dbReference type="EMBL" id="PGTN01000050">
    <property type="protein sequence ID" value="PJF47410.1"/>
    <property type="molecule type" value="Genomic_DNA"/>
</dbReference>
<dbReference type="Gene3D" id="3.40.50.300">
    <property type="entry name" value="P-loop containing nucleotide triphosphate hydrolases"/>
    <property type="match status" value="2"/>
</dbReference>
<dbReference type="InterPro" id="IPR027417">
    <property type="entry name" value="P-loop_NTPase"/>
</dbReference>
<dbReference type="SMART" id="SM00982">
    <property type="entry name" value="TRCF"/>
    <property type="match status" value="1"/>
</dbReference>
<dbReference type="SMART" id="SM00490">
    <property type="entry name" value="HELICc"/>
    <property type="match status" value="1"/>
</dbReference>
<dbReference type="InterPro" id="IPR003711">
    <property type="entry name" value="CarD-like/TRCF_RID"/>
</dbReference>
<evidence type="ECO:0000313" key="17">
    <source>
        <dbReference type="EMBL" id="PJF47410.1"/>
    </source>
</evidence>
<dbReference type="InterPro" id="IPR047112">
    <property type="entry name" value="RecG/Mfd"/>
</dbReference>
<dbReference type="GO" id="GO:0006355">
    <property type="term" value="P:regulation of DNA-templated transcription"/>
    <property type="evidence" value="ECO:0007669"/>
    <property type="project" value="UniProtKB-UniRule"/>
</dbReference>
<dbReference type="InterPro" id="IPR001650">
    <property type="entry name" value="Helicase_C-like"/>
</dbReference>
<dbReference type="Pfam" id="PF00271">
    <property type="entry name" value="Helicase_C"/>
    <property type="match status" value="1"/>
</dbReference>
<dbReference type="GO" id="GO:0016787">
    <property type="term" value="F:hydrolase activity"/>
    <property type="evidence" value="ECO:0007669"/>
    <property type="project" value="UniProtKB-KW"/>
</dbReference>
<dbReference type="GO" id="GO:0005524">
    <property type="term" value="F:ATP binding"/>
    <property type="evidence" value="ECO:0007669"/>
    <property type="project" value="UniProtKB-UniRule"/>
</dbReference>
<comment type="caution">
    <text evidence="17">The sequence shown here is derived from an EMBL/GenBank/DDBJ whole genome shotgun (WGS) entry which is preliminary data.</text>
</comment>
<dbReference type="InterPro" id="IPR037235">
    <property type="entry name" value="TRCF-like_C_D7"/>
</dbReference>
<evidence type="ECO:0000313" key="18">
    <source>
        <dbReference type="Proteomes" id="UP000230790"/>
    </source>
</evidence>
<dbReference type="Pfam" id="PF00270">
    <property type="entry name" value="DEAD"/>
    <property type="match status" value="1"/>
</dbReference>
<evidence type="ECO:0000256" key="4">
    <source>
        <dbReference type="ARBA" id="ARBA00022763"/>
    </source>
</evidence>
<dbReference type="GO" id="GO:0003678">
    <property type="term" value="F:DNA helicase activity"/>
    <property type="evidence" value="ECO:0007669"/>
    <property type="project" value="TreeGrafter"/>
</dbReference>
<evidence type="ECO:0000256" key="3">
    <source>
        <dbReference type="ARBA" id="ARBA00022741"/>
    </source>
</evidence>
<keyword evidence="7 13" id="KW-0067">ATP-binding</keyword>
<evidence type="ECO:0000256" key="7">
    <source>
        <dbReference type="ARBA" id="ARBA00022840"/>
    </source>
</evidence>
<dbReference type="InterPro" id="IPR014001">
    <property type="entry name" value="Helicase_ATP-bd"/>
</dbReference>
<evidence type="ECO:0000256" key="11">
    <source>
        <dbReference type="ARBA" id="ARBA00061399"/>
    </source>
</evidence>
<dbReference type="GO" id="GO:0000716">
    <property type="term" value="P:transcription-coupled nucleotide-excision repair, DNA damage recognition"/>
    <property type="evidence" value="ECO:0007669"/>
    <property type="project" value="UniProtKB-UniRule"/>
</dbReference>
<dbReference type="SUPFAM" id="SSF52540">
    <property type="entry name" value="P-loop containing nucleoside triphosphate hydrolases"/>
    <property type="match status" value="3"/>
</dbReference>
<evidence type="ECO:0000256" key="6">
    <source>
        <dbReference type="ARBA" id="ARBA00022806"/>
    </source>
</evidence>
<comment type="similarity">
    <text evidence="10 13">In the N-terminal section; belongs to the UvrB family.</text>
</comment>
<dbReference type="FunFam" id="3.40.50.300:FF:000546">
    <property type="entry name" value="Transcription-repair-coupling factor"/>
    <property type="match status" value="1"/>
</dbReference>
<dbReference type="NCBIfam" id="TIGR00580">
    <property type="entry name" value="mfd"/>
    <property type="match status" value="1"/>
</dbReference>
<keyword evidence="8 13" id="KW-0238">DNA-binding</keyword>